<dbReference type="GeneID" id="66056628"/>
<reference evidence="2 3" key="1">
    <citation type="journal article" date="2007" name="Science">
        <title>The Chlamydomonas genome reveals the evolution of key animal and plant functions.</title>
        <authorList>
            <person name="Merchant S.S."/>
            <person name="Prochnik S.E."/>
            <person name="Vallon O."/>
            <person name="Harris E.H."/>
            <person name="Karpowicz S.J."/>
            <person name="Witman G.B."/>
            <person name="Terry A."/>
            <person name="Salamov A."/>
            <person name="Fritz-Laylin L.K."/>
            <person name="Marechal-Drouard L."/>
            <person name="Marshall W.F."/>
            <person name="Qu L.H."/>
            <person name="Nelson D.R."/>
            <person name="Sanderfoot A.A."/>
            <person name="Spalding M.H."/>
            <person name="Kapitonov V.V."/>
            <person name="Ren Q."/>
            <person name="Ferris P."/>
            <person name="Lindquist E."/>
            <person name="Shapiro H."/>
            <person name="Lucas S.M."/>
            <person name="Grimwood J."/>
            <person name="Schmutz J."/>
            <person name="Cardol P."/>
            <person name="Cerutti H."/>
            <person name="Chanfreau G."/>
            <person name="Chen C.L."/>
            <person name="Cognat V."/>
            <person name="Croft M.T."/>
            <person name="Dent R."/>
            <person name="Dutcher S."/>
            <person name="Fernandez E."/>
            <person name="Fukuzawa H."/>
            <person name="Gonzalez-Ballester D."/>
            <person name="Gonzalez-Halphen D."/>
            <person name="Hallmann A."/>
            <person name="Hanikenne M."/>
            <person name="Hippler M."/>
            <person name="Inwood W."/>
            <person name="Jabbari K."/>
            <person name="Kalanon M."/>
            <person name="Kuras R."/>
            <person name="Lefebvre P.A."/>
            <person name="Lemaire S.D."/>
            <person name="Lobanov A.V."/>
            <person name="Lohr M."/>
            <person name="Manuell A."/>
            <person name="Meier I."/>
            <person name="Mets L."/>
            <person name="Mittag M."/>
            <person name="Mittelmeier T."/>
            <person name="Moroney J.V."/>
            <person name="Moseley J."/>
            <person name="Napoli C."/>
            <person name="Nedelcu A.M."/>
            <person name="Niyogi K."/>
            <person name="Novoselov S.V."/>
            <person name="Paulsen I.T."/>
            <person name="Pazour G."/>
            <person name="Purton S."/>
            <person name="Ral J.P."/>
            <person name="Riano-Pachon D.M."/>
            <person name="Riekhof W."/>
            <person name="Rymarquis L."/>
            <person name="Schroda M."/>
            <person name="Stern D."/>
            <person name="Umen J."/>
            <person name="Willows R."/>
            <person name="Wilson N."/>
            <person name="Zimmer S.L."/>
            <person name="Allmer J."/>
            <person name="Balk J."/>
            <person name="Bisova K."/>
            <person name="Chen C.J."/>
            <person name="Elias M."/>
            <person name="Gendler K."/>
            <person name="Hauser C."/>
            <person name="Lamb M.R."/>
            <person name="Ledford H."/>
            <person name="Long J.C."/>
            <person name="Minagawa J."/>
            <person name="Page M.D."/>
            <person name="Pan J."/>
            <person name="Pootakham W."/>
            <person name="Roje S."/>
            <person name="Rose A."/>
            <person name="Stahlberg E."/>
            <person name="Terauchi A.M."/>
            <person name="Yang P."/>
            <person name="Ball S."/>
            <person name="Bowler C."/>
            <person name="Dieckmann C.L."/>
            <person name="Gladyshev V.N."/>
            <person name="Green P."/>
            <person name="Jorgensen R."/>
            <person name="Mayfield S."/>
            <person name="Mueller-Roeber B."/>
            <person name="Rajamani S."/>
            <person name="Sayre R.T."/>
            <person name="Brokstein P."/>
            <person name="Dubchak I."/>
            <person name="Goodstein D."/>
            <person name="Hornick L."/>
            <person name="Huang Y.W."/>
            <person name="Jhaveri J."/>
            <person name="Luo Y."/>
            <person name="Martinez D."/>
            <person name="Ngau W.C."/>
            <person name="Otillar B."/>
            <person name="Poliakov A."/>
            <person name="Porter A."/>
            <person name="Szajkowski L."/>
            <person name="Werner G."/>
            <person name="Zhou K."/>
            <person name="Grigoriev I.V."/>
            <person name="Rokhsar D.S."/>
            <person name="Grossman A.R."/>
        </authorList>
    </citation>
    <scope>NUCLEOTIDE SEQUENCE [LARGE SCALE GENOMIC DNA]</scope>
    <source>
        <strain evidence="3">CC-503</strain>
    </source>
</reference>
<proteinExistence type="predicted"/>
<dbReference type="RefSeq" id="XP_042915816.1">
    <property type="nucleotide sequence ID" value="XM_043071134.1"/>
</dbReference>
<dbReference type="KEGG" id="cre:CHLRE_16g669600v5"/>
<keyword evidence="3" id="KW-1185">Reference proteome</keyword>
<dbReference type="Gramene" id="PNW71870">
    <property type="protein sequence ID" value="PNW71870"/>
    <property type="gene ID" value="CHLRE_16g669600v5"/>
</dbReference>
<feature type="compositionally biased region" description="Low complexity" evidence="1">
    <location>
        <begin position="157"/>
        <end position="166"/>
    </location>
</feature>
<dbReference type="AlphaFoldDB" id="A0A2K3CUB5"/>
<accession>A0A2K3CUB5</accession>
<evidence type="ECO:0000256" key="1">
    <source>
        <dbReference type="SAM" id="MobiDB-lite"/>
    </source>
</evidence>
<organism evidence="2 3">
    <name type="scientific">Chlamydomonas reinhardtii</name>
    <name type="common">Chlamydomonas smithii</name>
    <dbReference type="NCBI Taxonomy" id="3055"/>
    <lineage>
        <taxon>Eukaryota</taxon>
        <taxon>Viridiplantae</taxon>
        <taxon>Chlorophyta</taxon>
        <taxon>core chlorophytes</taxon>
        <taxon>Chlorophyceae</taxon>
        <taxon>CS clade</taxon>
        <taxon>Chlamydomonadales</taxon>
        <taxon>Chlamydomonadaceae</taxon>
        <taxon>Chlamydomonas</taxon>
    </lineage>
</organism>
<feature type="region of interest" description="Disordered" evidence="1">
    <location>
        <begin position="56"/>
        <end position="182"/>
    </location>
</feature>
<gene>
    <name evidence="2" type="ORF">CHLRE_16g669600v5</name>
</gene>
<dbReference type="EMBL" id="CM008977">
    <property type="protein sequence ID" value="PNW71870.1"/>
    <property type="molecule type" value="Genomic_DNA"/>
</dbReference>
<protein>
    <submittedName>
        <fullName evidence="2">Uncharacterized protein</fullName>
    </submittedName>
</protein>
<evidence type="ECO:0000313" key="2">
    <source>
        <dbReference type="EMBL" id="PNW71870.1"/>
    </source>
</evidence>
<feature type="compositionally biased region" description="Low complexity" evidence="1">
    <location>
        <begin position="57"/>
        <end position="83"/>
    </location>
</feature>
<dbReference type="Proteomes" id="UP000006906">
    <property type="component" value="Chromosome 16"/>
</dbReference>
<name>A0A2K3CUB5_CHLRE</name>
<evidence type="ECO:0000313" key="3">
    <source>
        <dbReference type="Proteomes" id="UP000006906"/>
    </source>
</evidence>
<dbReference type="OrthoDB" id="548719at2759"/>
<feature type="region of interest" description="Disordered" evidence="1">
    <location>
        <begin position="194"/>
        <end position="221"/>
    </location>
</feature>
<sequence length="347" mass="35085">MDTAARRVLPGHLLRRCRVLSSVALGDSCQQRVALTACTGEETVFVWRLRRVGAEPAASASSSSSSSSSSSTGWLGSSTGAGLEAAAPTSPAYFRSSTPAPHSVRRGPAGSDDDEPGTSGTSTSGRGTRDSQDAHAVASPTASIPPHQEPGQERGDGSASPAPGSDSESESEAPDSSGSRSIATAWIVESIARDDSHDEEEMPAPGGPTGSGGGPHPRCSPELVVKAQLGALSRGDVVGAASFNLWSRSTSGGWELHLSAFCSLLAQPAYAPLLAAAGAELGPSALPTSRRLVQEVRLTGIRRQGGTAGVTGGGGSGGGGSCRLVFQLGMQANGCWVVEAIRRVADS</sequence>
<feature type="compositionally biased region" description="Low complexity" evidence="1">
    <location>
        <begin position="117"/>
        <end position="126"/>
    </location>
</feature>
<dbReference type="InParanoid" id="A0A2K3CUB5"/>